<keyword evidence="5 10" id="KW-0067">ATP-binding</keyword>
<keyword evidence="10" id="KW-0793">Thylakoid</keyword>
<dbReference type="Gene3D" id="1.10.3060.10">
    <property type="entry name" value="Helical scaffold and wing domains of SecA"/>
    <property type="match status" value="1"/>
</dbReference>
<feature type="domain" description="SecA family profile" evidence="14">
    <location>
        <begin position="1"/>
        <end position="666"/>
    </location>
</feature>
<keyword evidence="4 10" id="KW-0547">Nucleotide-binding</keyword>
<evidence type="ECO:0000256" key="6">
    <source>
        <dbReference type="ARBA" id="ARBA00022927"/>
    </source>
</evidence>
<keyword evidence="15" id="KW-0150">Chloroplast</keyword>
<dbReference type="GO" id="GO:0005524">
    <property type="term" value="F:ATP binding"/>
    <property type="evidence" value="ECO:0007669"/>
    <property type="project" value="UniProtKB-UniRule"/>
</dbReference>
<feature type="binding site" evidence="10">
    <location>
        <position position="488"/>
    </location>
    <ligand>
        <name>ATP</name>
        <dbReference type="ChEBI" id="CHEBI:30616"/>
    </ligand>
</feature>
<keyword evidence="3 10" id="KW-0813">Transport</keyword>
<dbReference type="CDD" id="cd17928">
    <property type="entry name" value="DEXDc_SecA"/>
    <property type="match status" value="1"/>
</dbReference>
<dbReference type="SUPFAM" id="SSF81767">
    <property type="entry name" value="Pre-protein crosslinking domain of SecA"/>
    <property type="match status" value="1"/>
</dbReference>
<dbReference type="Pfam" id="PF07516">
    <property type="entry name" value="SecA_SW"/>
    <property type="match status" value="1"/>
</dbReference>
<proteinExistence type="inferred from homology"/>
<dbReference type="GO" id="GO:0009570">
    <property type="term" value="C:chloroplast stroma"/>
    <property type="evidence" value="ECO:0007669"/>
    <property type="project" value="UniProtKB-SubCell"/>
</dbReference>
<feature type="coiled-coil region" evidence="12">
    <location>
        <begin position="13"/>
        <end position="40"/>
    </location>
</feature>
<dbReference type="AlphaFoldDB" id="A0A2U9NTC7"/>
<dbReference type="GO" id="GO:0008564">
    <property type="term" value="F:protein-exporting ATPase activity"/>
    <property type="evidence" value="ECO:0007669"/>
    <property type="project" value="UniProtKB-EC"/>
</dbReference>
<keyword evidence="8 10" id="KW-0811">Translocation</keyword>
<organism evidence="15">
    <name type="scientific">Astrosyne radiata</name>
    <dbReference type="NCBI Taxonomy" id="1158023"/>
    <lineage>
        <taxon>Eukaryota</taxon>
        <taxon>Sar</taxon>
        <taxon>Stramenopiles</taxon>
        <taxon>Ochrophyta</taxon>
        <taxon>Bacillariophyta</taxon>
        <taxon>Fragilariophyceae</taxon>
        <taxon>Fragilariophycidae</taxon>
        <taxon>Cyclophorales</taxon>
        <taxon>Cyclophoraceae</taxon>
        <taxon>Astrosyne</taxon>
    </lineage>
</organism>
<evidence type="ECO:0000256" key="8">
    <source>
        <dbReference type="ARBA" id="ARBA00023010"/>
    </source>
</evidence>
<name>A0A2U9NTC7_9STRA</name>
<dbReference type="HAMAP" id="MF_01382">
    <property type="entry name" value="SecA"/>
    <property type="match status" value="1"/>
</dbReference>
<dbReference type="InterPro" id="IPR036670">
    <property type="entry name" value="SecA_X-link_sf"/>
</dbReference>
<feature type="binding site" evidence="10">
    <location>
        <begin position="97"/>
        <end position="101"/>
    </location>
    <ligand>
        <name>ATP</name>
        <dbReference type="ChEBI" id="CHEBI:30616"/>
    </ligand>
</feature>
<evidence type="ECO:0000256" key="2">
    <source>
        <dbReference type="ARBA" id="ARBA00007650"/>
    </source>
</evidence>
<dbReference type="InterPro" id="IPR011115">
    <property type="entry name" value="SecA_DEAD"/>
</dbReference>
<dbReference type="InterPro" id="IPR014001">
    <property type="entry name" value="Helicase_ATP-bd"/>
</dbReference>
<feature type="domain" description="Helicase ATP-binding" evidence="13">
    <location>
        <begin position="81"/>
        <end position="218"/>
    </location>
</feature>
<dbReference type="Pfam" id="PF21090">
    <property type="entry name" value="P-loop_SecA"/>
    <property type="match status" value="1"/>
</dbReference>
<dbReference type="InterPro" id="IPR020937">
    <property type="entry name" value="SecA_CS"/>
</dbReference>
<reference evidence="15" key="1">
    <citation type="journal article" date="2018" name="Adv. Bot. Res.">
        <title>Evolution of the Plastid Genomes in Diatoms.</title>
        <authorList>
            <person name="Yu M."/>
            <person name="Ashworth M.P."/>
            <person name="Hajrah N.H."/>
            <person name="Khiyami M.A."/>
            <person name="Sabir M.J."/>
            <person name="Alhebshi A.M."/>
            <person name="Al-Malki A.L."/>
            <person name="Sabir J.S.M."/>
            <person name="Theriot E.C."/>
            <person name="Jansen R.K."/>
        </authorList>
    </citation>
    <scope>NUCLEOTIDE SEQUENCE</scope>
</reference>
<dbReference type="PANTHER" id="PTHR30612:SF0">
    <property type="entry name" value="CHLOROPLAST PROTEIN-TRANSPORTING ATPASE"/>
    <property type="match status" value="1"/>
</dbReference>
<feature type="binding site" evidence="10">
    <location>
        <position position="79"/>
    </location>
    <ligand>
        <name>ATP</name>
        <dbReference type="ChEBI" id="CHEBI:30616"/>
    </ligand>
</feature>
<keyword evidence="7 10" id="KW-1278">Translocase</keyword>
<dbReference type="PROSITE" id="PS51196">
    <property type="entry name" value="SECA_MOTOR_DEAD"/>
    <property type="match status" value="1"/>
</dbReference>
<dbReference type="EC" id="7.4.2.8" evidence="10"/>
<dbReference type="GO" id="GO:0017038">
    <property type="term" value="P:protein import"/>
    <property type="evidence" value="ECO:0007669"/>
    <property type="project" value="InterPro"/>
</dbReference>
<dbReference type="CDD" id="cd18803">
    <property type="entry name" value="SF2_C_secA"/>
    <property type="match status" value="1"/>
</dbReference>
<dbReference type="InterPro" id="IPR000185">
    <property type="entry name" value="SecA"/>
</dbReference>
<evidence type="ECO:0000256" key="4">
    <source>
        <dbReference type="ARBA" id="ARBA00022741"/>
    </source>
</evidence>
<geneLocation type="chloroplast" evidence="15"/>
<dbReference type="InterPro" id="IPR011116">
    <property type="entry name" value="SecA_Wing/Scaffold"/>
</dbReference>
<dbReference type="GO" id="GO:0009535">
    <property type="term" value="C:chloroplast thylakoid membrane"/>
    <property type="evidence" value="ECO:0007669"/>
    <property type="project" value="UniProtKB-SubCell"/>
</dbReference>
<evidence type="ECO:0000259" key="14">
    <source>
        <dbReference type="PROSITE" id="PS51196"/>
    </source>
</evidence>
<keyword evidence="9 10" id="KW-0472">Membrane</keyword>
<dbReference type="Pfam" id="PF01043">
    <property type="entry name" value="SecA_PP_bind"/>
    <property type="match status" value="1"/>
</dbReference>
<keyword evidence="6 10" id="KW-0653">Protein transport</keyword>
<dbReference type="GO" id="GO:0065002">
    <property type="term" value="P:intracellular protein transmembrane transport"/>
    <property type="evidence" value="ECO:0007669"/>
    <property type="project" value="UniProtKB-UniRule"/>
</dbReference>
<evidence type="ECO:0000256" key="11">
    <source>
        <dbReference type="RuleBase" id="RU003874"/>
    </source>
</evidence>
<evidence type="ECO:0000256" key="5">
    <source>
        <dbReference type="ARBA" id="ARBA00022840"/>
    </source>
</evidence>
<gene>
    <name evidence="10" type="primary">secA</name>
</gene>
<protein>
    <recommendedName>
        <fullName evidence="10 11">Protein translocase subunit SecA</fullName>
        <ecNumber evidence="10">7.4.2.8</ecNumber>
    </recommendedName>
</protein>
<dbReference type="SUPFAM" id="SSF81886">
    <property type="entry name" value="Helical scaffold and wing domains of SecA"/>
    <property type="match status" value="1"/>
</dbReference>
<dbReference type="PROSITE" id="PS51192">
    <property type="entry name" value="HELICASE_ATP_BIND_1"/>
    <property type="match status" value="1"/>
</dbReference>
<dbReference type="Pfam" id="PF07517">
    <property type="entry name" value="SecA_DEAD"/>
    <property type="match status" value="1"/>
</dbReference>
<keyword evidence="12" id="KW-0175">Coiled coil</keyword>
<dbReference type="InterPro" id="IPR044722">
    <property type="entry name" value="SecA_SF2_C"/>
</dbReference>
<dbReference type="PRINTS" id="PR00906">
    <property type="entry name" value="SECA"/>
</dbReference>
<keyword evidence="15" id="KW-0934">Plastid</keyword>
<dbReference type="SMART" id="SM00957">
    <property type="entry name" value="SecA_DEAD"/>
    <property type="match status" value="1"/>
</dbReference>
<dbReference type="PANTHER" id="PTHR30612">
    <property type="entry name" value="SECA INNER MEMBRANE COMPONENT OF SEC PROTEIN SECRETION SYSTEM"/>
    <property type="match status" value="1"/>
</dbReference>
<dbReference type="Gene3D" id="3.40.50.300">
    <property type="entry name" value="P-loop containing nucleotide triphosphate hydrolases"/>
    <property type="match status" value="2"/>
</dbReference>
<evidence type="ECO:0000256" key="10">
    <source>
        <dbReference type="HAMAP-Rule" id="MF_01382"/>
    </source>
</evidence>
<evidence type="ECO:0000256" key="3">
    <source>
        <dbReference type="ARBA" id="ARBA00022448"/>
    </source>
</evidence>
<comment type="subcellular location">
    <subcellularLocation>
        <location evidence="1">Membrane</location>
        <topology evidence="1">Peripheral membrane protein</topology>
    </subcellularLocation>
    <subcellularLocation>
        <location evidence="10">Plastid</location>
        <location evidence="10">Chloroplast stroma</location>
    </subcellularLocation>
    <subcellularLocation>
        <location evidence="10">Plastid</location>
        <location evidence="10">Chloroplast thylakoid membrane</location>
        <topology evidence="10">Peripheral membrane protein</topology>
    </subcellularLocation>
    <text evidence="10">A minor fraction is associated with the chloroplast thylakoid membrane.</text>
</comment>
<comment type="similarity">
    <text evidence="2 10 11">Belongs to the SecA family.</text>
</comment>
<dbReference type="Gene3D" id="3.90.1440.10">
    <property type="entry name" value="SecA, preprotein cross-linking domain"/>
    <property type="match status" value="1"/>
</dbReference>
<accession>A0A2U9NTC7</accession>
<dbReference type="NCBIfam" id="TIGR00963">
    <property type="entry name" value="secA"/>
    <property type="match status" value="1"/>
</dbReference>
<dbReference type="SUPFAM" id="SSF52540">
    <property type="entry name" value="P-loop containing nucleoside triphosphate hydrolases"/>
    <property type="match status" value="2"/>
</dbReference>
<evidence type="ECO:0000256" key="1">
    <source>
        <dbReference type="ARBA" id="ARBA00004170"/>
    </source>
</evidence>
<dbReference type="SMART" id="SM00958">
    <property type="entry name" value="SecA_PP_bind"/>
    <property type="match status" value="1"/>
</dbReference>
<comment type="catalytic activity">
    <reaction evidence="10">
        <text>ATP + H2O + cellular proteinSide 1 = ADP + phosphate + cellular proteinSide 2.</text>
        <dbReference type="EC" id="7.4.2.8"/>
    </reaction>
</comment>
<dbReference type="InterPro" id="IPR036266">
    <property type="entry name" value="SecA_Wing/Scaffold_sf"/>
</dbReference>
<dbReference type="InterPro" id="IPR014018">
    <property type="entry name" value="SecA_motor_DEAD"/>
</dbReference>
<evidence type="ECO:0000256" key="9">
    <source>
        <dbReference type="ARBA" id="ARBA00023136"/>
    </source>
</evidence>
<evidence type="ECO:0000259" key="13">
    <source>
        <dbReference type="PROSITE" id="PS51192"/>
    </source>
</evidence>
<evidence type="ECO:0000313" key="15">
    <source>
        <dbReference type="EMBL" id="AWT40384.1"/>
    </source>
</evidence>
<dbReference type="InterPro" id="IPR011130">
    <property type="entry name" value="SecA_preprotein_X-link_dom"/>
</dbReference>
<comment type="function">
    <text evidence="10">Has a central role in coupling the hydrolysis of ATP to the transfer of proteins across the thylakoid membrane.</text>
</comment>
<dbReference type="GO" id="GO:0006605">
    <property type="term" value="P:protein targeting"/>
    <property type="evidence" value="ECO:0007669"/>
    <property type="project" value="UniProtKB-UniRule"/>
</dbReference>
<dbReference type="EMBL" id="MG755807">
    <property type="protein sequence ID" value="AWT40384.1"/>
    <property type="molecule type" value="Genomic_DNA"/>
</dbReference>
<dbReference type="InterPro" id="IPR027417">
    <property type="entry name" value="P-loop_NTPase"/>
</dbReference>
<evidence type="ECO:0000256" key="7">
    <source>
        <dbReference type="ARBA" id="ARBA00022967"/>
    </source>
</evidence>
<dbReference type="PROSITE" id="PS01312">
    <property type="entry name" value="SECA"/>
    <property type="match status" value="1"/>
</dbReference>
<evidence type="ECO:0000256" key="12">
    <source>
        <dbReference type="SAM" id="Coils"/>
    </source>
</evidence>
<dbReference type="FunFam" id="3.90.1440.10:FF:000003">
    <property type="entry name" value="Preprotein translocase SecA subunit"/>
    <property type="match status" value="1"/>
</dbReference>
<sequence length="880" mass="103395">MLKLFSNPNLKKYQEIISEINTLEENLKTLNDNELRRENEMIKHEFKKEQNLSNLLPRSFALTREASKRTLGLRHFDVQIIGGLVLNEKKIAEMKTGEGKTLVATLPAVLNAISGKGVHIVTVNDYLAKRDQLSMGQIYRFLSFNTGLINENSTTLERKKNYNADITYVTNHELSFDFLRDNIATEIEQIVLRPFNYCIIDEIDSILIDEAQTPVILTENNQDLSIQKYIIAEEAIKYLTLNKHYEIDEKNQNIILNETGYKVVEQAIKRDNLYDVRDPWIAYIMNALKANHLYYKDIHYIIQNNRIISVDEFTGRLMIDRRWGDGLHQALEAKENIPIRPSSQTVASISYQNFFLMYPKLTGMTGTGKTAEVEFEKIYDLKVEIIPPYRTNKRIDLPDLIYKNQFTKWTAITQFCRKIFLTNQPILVGTKTVEKSEMLGQLLKEFKLPYQLLNAKPENVRREAEIIAQAGKLKTITISTNMAGRGTDIILGGNSFSKVQKELYNFLTISRKSKKISKNLIIQYKDISQQLYNCLIILLTDLEFLKLPSIYLLQTVQQNSQRSISSLYYERYIQLMFNKWNKYYYKHYKQENSIIKNIGGLYVIGTERNDSLRVDNQLRGRCGRQGDPGKSLFFLSLDDTLLRLFGGTKFQTFVKTQLEEDEIPLQSTFLAKTLNKAQKQIEERAYTTRKTLFDYDQILNQQRTIAYFERNEMVNQSSHKSLAFTYGEQVLKTYLNKMQENSYFIEYTINILEEIFGKELELKIFHLMSLTTEEFDLTEIKCYFVHEFWLICQKKFNEILLYGNDIFKNIEREQTFRGIDQIWKEHLDKIILLRNAVIWQSYGQKNPLTEYKRQAYETFSNRKEIFLYYTLYILFKTNLE</sequence>